<name>A0A4U8UWI0_STECR</name>
<evidence type="ECO:0000256" key="1">
    <source>
        <dbReference type="ARBA" id="ARBA00004141"/>
    </source>
</evidence>
<gene>
    <name evidence="7" type="ORF">L596_004614</name>
</gene>
<keyword evidence="8" id="KW-1185">Reference proteome</keyword>
<dbReference type="EMBL" id="AZBU02000001">
    <property type="protein sequence ID" value="TMS37741.1"/>
    <property type="molecule type" value="Genomic_DNA"/>
</dbReference>
<feature type="transmembrane region" description="Helical" evidence="6">
    <location>
        <begin position="353"/>
        <end position="372"/>
    </location>
</feature>
<evidence type="ECO:0000256" key="5">
    <source>
        <dbReference type="ARBA" id="ARBA00023136"/>
    </source>
</evidence>
<evidence type="ECO:0008006" key="9">
    <source>
        <dbReference type="Google" id="ProtNLM"/>
    </source>
</evidence>
<dbReference type="STRING" id="34508.A0A4U8UWI0"/>
<dbReference type="OrthoDB" id="6493944at2759"/>
<sequence length="557" mass="61917">MTAIVAFISRWRASHVWRLCSAARRQLFCVLLPLLLLPFPLLVGSSEAKCAYVVLVMGIFWMTEILPLAVTALLPVILYPLLGVMTAKKVSEQYLQDSNFVFFGSLVMAVGVENTNLHERIALRILVSSGSNPRWLMLGFQIATALLSMWISNTATTAMMVPIALAVINELESINSQSCVPSNGLSKNLVADCEQGETFAPAMPTSAAEKNVYKAMLLSICYAASIGGTGTLIGTGPNIVLSADLDRLYGGLTPISFISWIWFAVPQLIVSVIFCWFWLQLLFIGFRRSLKSDKEEVVHDMLRAKYDRLGRMKFKEILVASVFFILVLLWFFRQPKVIPGWSEWFIKDYVTDGTSAMFAAILLFVLPSENPFKLKEDGKEVKPLMDWNVMKERFSWSTLFLLGGGYAMAAGVRESGLSNWIRTQISTITTLPEWVFVLISSAMITALTEFSSNVATASIFLPLLSTIARQNHTNPLLYILPATLSCSYSFMLPAGTPPNAIVFGSKMLKVVDMAKAGIVLNLFSLVMTVLFTHTYGYWLFSLGEYPSWANYNKTLTS</sequence>
<evidence type="ECO:0000256" key="6">
    <source>
        <dbReference type="SAM" id="Phobius"/>
    </source>
</evidence>
<organism evidence="7 8">
    <name type="scientific">Steinernema carpocapsae</name>
    <name type="common">Entomopathogenic nematode</name>
    <dbReference type="NCBI Taxonomy" id="34508"/>
    <lineage>
        <taxon>Eukaryota</taxon>
        <taxon>Metazoa</taxon>
        <taxon>Ecdysozoa</taxon>
        <taxon>Nematoda</taxon>
        <taxon>Chromadorea</taxon>
        <taxon>Rhabditida</taxon>
        <taxon>Tylenchina</taxon>
        <taxon>Panagrolaimomorpha</taxon>
        <taxon>Strongyloidoidea</taxon>
        <taxon>Steinernematidae</taxon>
        <taxon>Steinernema</taxon>
    </lineage>
</organism>
<dbReference type="CDD" id="cd01115">
    <property type="entry name" value="SLC13_permease"/>
    <property type="match status" value="1"/>
</dbReference>
<dbReference type="PANTHER" id="PTHR10283">
    <property type="entry name" value="SOLUTE CARRIER FAMILY 13 MEMBER"/>
    <property type="match status" value="1"/>
</dbReference>
<reference evidence="7 8" key="1">
    <citation type="journal article" date="2015" name="Genome Biol.">
        <title>Comparative genomics of Steinernema reveals deeply conserved gene regulatory networks.</title>
        <authorList>
            <person name="Dillman A.R."/>
            <person name="Macchietto M."/>
            <person name="Porter C.F."/>
            <person name="Rogers A."/>
            <person name="Williams B."/>
            <person name="Antoshechkin I."/>
            <person name="Lee M.M."/>
            <person name="Goodwin Z."/>
            <person name="Lu X."/>
            <person name="Lewis E.E."/>
            <person name="Goodrich-Blair H."/>
            <person name="Stock S.P."/>
            <person name="Adams B.J."/>
            <person name="Sternberg P.W."/>
            <person name="Mortazavi A."/>
        </authorList>
    </citation>
    <scope>NUCLEOTIDE SEQUENCE [LARGE SCALE GENOMIC DNA]</scope>
    <source>
        <strain evidence="7 8">ALL</strain>
    </source>
</reference>
<accession>A0A4U8UWI0</accession>
<dbReference type="GO" id="GO:0015141">
    <property type="term" value="F:succinate transmembrane transporter activity"/>
    <property type="evidence" value="ECO:0007669"/>
    <property type="project" value="TreeGrafter"/>
</dbReference>
<dbReference type="GO" id="GO:0005886">
    <property type="term" value="C:plasma membrane"/>
    <property type="evidence" value="ECO:0007669"/>
    <property type="project" value="TreeGrafter"/>
</dbReference>
<evidence type="ECO:0000256" key="3">
    <source>
        <dbReference type="ARBA" id="ARBA00022692"/>
    </source>
</evidence>
<comment type="subcellular location">
    <subcellularLocation>
        <location evidence="1">Membrane</location>
        <topology evidence="1">Multi-pass membrane protein</topology>
    </subcellularLocation>
</comment>
<dbReference type="PANTHER" id="PTHR10283:SF82">
    <property type="entry name" value="SOLUTE CARRIER FAMILY 13 MEMBER 2"/>
    <property type="match status" value="1"/>
</dbReference>
<feature type="transmembrane region" description="Helical" evidence="6">
    <location>
        <begin position="260"/>
        <end position="284"/>
    </location>
</feature>
<dbReference type="InterPro" id="IPR001898">
    <property type="entry name" value="SLC13A/DASS"/>
</dbReference>
<evidence type="ECO:0000313" key="8">
    <source>
        <dbReference type="Proteomes" id="UP000298663"/>
    </source>
</evidence>
<dbReference type="Proteomes" id="UP000298663">
    <property type="component" value="Chromosome X"/>
</dbReference>
<dbReference type="AlphaFoldDB" id="A0A4U8UWI0"/>
<proteinExistence type="inferred from homology"/>
<protein>
    <recommendedName>
        <fullName evidence="9">Citrate transporter-like domain-containing protein</fullName>
    </recommendedName>
</protein>
<dbReference type="GO" id="GO:0015137">
    <property type="term" value="F:citrate transmembrane transporter activity"/>
    <property type="evidence" value="ECO:0007669"/>
    <property type="project" value="TreeGrafter"/>
</dbReference>
<evidence type="ECO:0000313" key="7">
    <source>
        <dbReference type="EMBL" id="TMS37741.1"/>
    </source>
</evidence>
<dbReference type="Pfam" id="PF00939">
    <property type="entry name" value="Na_sulph_symp"/>
    <property type="match status" value="1"/>
</dbReference>
<feature type="transmembrane region" description="Helical" evidence="6">
    <location>
        <begin position="58"/>
        <end position="82"/>
    </location>
</feature>
<feature type="transmembrane region" description="Helical" evidence="6">
    <location>
        <begin position="516"/>
        <end position="540"/>
    </location>
</feature>
<reference evidence="7 8" key="2">
    <citation type="journal article" date="2019" name="G3 (Bethesda)">
        <title>Hybrid Assembly of the Genome of the Entomopathogenic Nematode Steinernema carpocapsae Identifies the X-Chromosome.</title>
        <authorList>
            <person name="Serra L."/>
            <person name="Macchietto M."/>
            <person name="Macias-Munoz A."/>
            <person name="McGill C.J."/>
            <person name="Rodriguez I.M."/>
            <person name="Rodriguez B."/>
            <person name="Murad R."/>
            <person name="Mortazavi A."/>
        </authorList>
    </citation>
    <scope>NUCLEOTIDE SEQUENCE [LARGE SCALE GENOMIC DNA]</scope>
    <source>
        <strain evidence="7 8">ALL</strain>
    </source>
</reference>
<feature type="transmembrane region" description="Helical" evidence="6">
    <location>
        <begin position="317"/>
        <end position="333"/>
    </location>
</feature>
<keyword evidence="3 6" id="KW-0812">Transmembrane</keyword>
<keyword evidence="5 6" id="KW-0472">Membrane</keyword>
<dbReference type="EMBL" id="CM016762">
    <property type="protein sequence ID" value="TMS37741.1"/>
    <property type="molecule type" value="Genomic_DNA"/>
</dbReference>
<comment type="similarity">
    <text evidence="2">Belongs to the SLC13A/DASS transporter (TC 2.A.47) family. NADC subfamily.</text>
</comment>
<evidence type="ECO:0000256" key="2">
    <source>
        <dbReference type="ARBA" id="ARBA00006772"/>
    </source>
</evidence>
<evidence type="ECO:0000256" key="4">
    <source>
        <dbReference type="ARBA" id="ARBA00022989"/>
    </source>
</evidence>
<keyword evidence="4 6" id="KW-1133">Transmembrane helix</keyword>
<comment type="caution">
    <text evidence="7">The sequence shown here is derived from an EMBL/GenBank/DDBJ whole genome shotgun (WGS) entry which is preliminary data.</text>
</comment>
<feature type="transmembrane region" description="Helical" evidence="6">
    <location>
        <begin position="215"/>
        <end position="240"/>
    </location>
</feature>